<comment type="caution">
    <text evidence="2">The sequence shown here is derived from an EMBL/GenBank/DDBJ whole genome shotgun (WGS) entry which is preliminary data.</text>
</comment>
<sequence length="62" mass="6826">MGTVLEQAKKAASVGENIFRPQMLNLNRRSLVERYPVPFLIGAGLIVIGLCNFFGSLLYTTP</sequence>
<evidence type="ECO:0000256" key="1">
    <source>
        <dbReference type="SAM" id="Phobius"/>
    </source>
</evidence>
<evidence type="ECO:0000313" key="2">
    <source>
        <dbReference type="EMBL" id="KKU02515.1"/>
    </source>
</evidence>
<protein>
    <submittedName>
        <fullName evidence="2">Uncharacterized protein</fullName>
    </submittedName>
</protein>
<reference evidence="2 3" key="1">
    <citation type="journal article" date="2015" name="Nature">
        <title>rRNA introns, odd ribosomes, and small enigmatic genomes across a large radiation of phyla.</title>
        <authorList>
            <person name="Brown C.T."/>
            <person name="Hug L.A."/>
            <person name="Thomas B.C."/>
            <person name="Sharon I."/>
            <person name="Castelle C.J."/>
            <person name="Singh A."/>
            <person name="Wilkins M.J."/>
            <person name="Williams K.H."/>
            <person name="Banfield J.F."/>
        </authorList>
    </citation>
    <scope>NUCLEOTIDE SEQUENCE [LARGE SCALE GENOMIC DNA]</scope>
</reference>
<dbReference type="EMBL" id="LCKS01000012">
    <property type="protein sequence ID" value="KKU02515.1"/>
    <property type="molecule type" value="Genomic_DNA"/>
</dbReference>
<keyword evidence="1" id="KW-1133">Transmembrane helix</keyword>
<proteinExistence type="predicted"/>
<dbReference type="Proteomes" id="UP000034264">
    <property type="component" value="Unassembled WGS sequence"/>
</dbReference>
<organism evidence="2 3">
    <name type="scientific">Candidatus Amesbacteria bacterium GW2011_GWC2_45_19</name>
    <dbReference type="NCBI Taxonomy" id="1618366"/>
    <lineage>
        <taxon>Bacteria</taxon>
        <taxon>Candidatus Amesiibacteriota</taxon>
    </lineage>
</organism>
<feature type="transmembrane region" description="Helical" evidence="1">
    <location>
        <begin position="37"/>
        <end position="59"/>
    </location>
</feature>
<dbReference type="AlphaFoldDB" id="A0A0G1Q1H8"/>
<evidence type="ECO:0000313" key="3">
    <source>
        <dbReference type="Proteomes" id="UP000034264"/>
    </source>
</evidence>
<keyword evidence="1" id="KW-0472">Membrane</keyword>
<name>A0A0G1Q1H8_9BACT</name>
<gene>
    <name evidence="2" type="ORF">UX05_C0012G0012</name>
</gene>
<keyword evidence="1" id="KW-0812">Transmembrane</keyword>
<accession>A0A0G1Q1H8</accession>